<evidence type="ECO:0000256" key="6">
    <source>
        <dbReference type="ARBA" id="ARBA00023170"/>
    </source>
</evidence>
<dbReference type="GO" id="GO:0005886">
    <property type="term" value="C:plasma membrane"/>
    <property type="evidence" value="ECO:0007669"/>
    <property type="project" value="UniProtKB-SubCell"/>
</dbReference>
<keyword evidence="4 8" id="KW-1133">Transmembrane helix</keyword>
<dbReference type="PANTHER" id="PTHR42643">
    <property type="entry name" value="IONOTROPIC RECEPTOR 20A-RELATED"/>
    <property type="match status" value="1"/>
</dbReference>
<name>A0A0L0CN33_LUCCU</name>
<keyword evidence="5 8" id="KW-0472">Membrane</keyword>
<keyword evidence="2" id="KW-1003">Cell membrane</keyword>
<comment type="subcellular location">
    <subcellularLocation>
        <location evidence="1">Cell membrane</location>
        <topology evidence="1">Multi-pass membrane protein</topology>
    </subcellularLocation>
</comment>
<keyword evidence="7" id="KW-0325">Glycoprotein</keyword>
<evidence type="ECO:0000313" key="10">
    <source>
        <dbReference type="Proteomes" id="UP000037069"/>
    </source>
</evidence>
<dbReference type="OrthoDB" id="7852744at2759"/>
<evidence type="ECO:0000256" key="3">
    <source>
        <dbReference type="ARBA" id="ARBA00022692"/>
    </source>
</evidence>
<evidence type="ECO:0000313" key="9">
    <source>
        <dbReference type="EMBL" id="KNC33720.1"/>
    </source>
</evidence>
<keyword evidence="6" id="KW-0675">Receptor</keyword>
<keyword evidence="10" id="KW-1185">Reference proteome</keyword>
<organism evidence="9 10">
    <name type="scientific">Lucilia cuprina</name>
    <name type="common">Green bottle fly</name>
    <name type="synonym">Australian sheep blowfly</name>
    <dbReference type="NCBI Taxonomy" id="7375"/>
    <lineage>
        <taxon>Eukaryota</taxon>
        <taxon>Metazoa</taxon>
        <taxon>Ecdysozoa</taxon>
        <taxon>Arthropoda</taxon>
        <taxon>Hexapoda</taxon>
        <taxon>Insecta</taxon>
        <taxon>Pterygota</taxon>
        <taxon>Neoptera</taxon>
        <taxon>Endopterygota</taxon>
        <taxon>Diptera</taxon>
        <taxon>Brachycera</taxon>
        <taxon>Muscomorpha</taxon>
        <taxon>Oestroidea</taxon>
        <taxon>Calliphoridae</taxon>
        <taxon>Luciliinae</taxon>
        <taxon>Lucilia</taxon>
    </lineage>
</organism>
<dbReference type="Proteomes" id="UP000037069">
    <property type="component" value="Unassembled WGS sequence"/>
</dbReference>
<evidence type="ECO:0000256" key="1">
    <source>
        <dbReference type="ARBA" id="ARBA00004651"/>
    </source>
</evidence>
<dbReference type="PANTHER" id="PTHR42643:SF41">
    <property type="entry name" value="IONOTROPIC RECEPTOR 20A-RELATED"/>
    <property type="match status" value="1"/>
</dbReference>
<evidence type="ECO:0000256" key="2">
    <source>
        <dbReference type="ARBA" id="ARBA00022475"/>
    </source>
</evidence>
<dbReference type="OMA" id="AGLITHW"/>
<feature type="transmembrane region" description="Helical" evidence="8">
    <location>
        <begin position="101"/>
        <end position="122"/>
    </location>
</feature>
<evidence type="ECO:0008006" key="11">
    <source>
        <dbReference type="Google" id="ProtNLM"/>
    </source>
</evidence>
<gene>
    <name evidence="9" type="ORF">FF38_01774</name>
</gene>
<dbReference type="AlphaFoldDB" id="A0A0L0CN33"/>
<evidence type="ECO:0000256" key="7">
    <source>
        <dbReference type="ARBA" id="ARBA00023180"/>
    </source>
</evidence>
<protein>
    <recommendedName>
        <fullName evidence="11">Ionotropic glutamate receptor C-terminal domain-containing protein</fullName>
    </recommendedName>
</protein>
<keyword evidence="3 8" id="KW-0812">Transmembrane</keyword>
<dbReference type="EMBL" id="JRES01000160">
    <property type="protein sequence ID" value="KNC33720.1"/>
    <property type="molecule type" value="Genomic_DNA"/>
</dbReference>
<dbReference type="InterPro" id="IPR052192">
    <property type="entry name" value="Insect_Ionotropic_Sensory_Rcpt"/>
</dbReference>
<comment type="caution">
    <text evidence="9">The sequence shown here is derived from an EMBL/GenBank/DDBJ whole genome shotgun (WGS) entry which is preliminary data.</text>
</comment>
<evidence type="ECO:0000256" key="4">
    <source>
        <dbReference type="ARBA" id="ARBA00022989"/>
    </source>
</evidence>
<reference evidence="9 10" key="1">
    <citation type="journal article" date="2015" name="Nat. Commun.">
        <title>Lucilia cuprina genome unlocks parasitic fly biology to underpin future interventions.</title>
        <authorList>
            <person name="Anstead C.A."/>
            <person name="Korhonen P.K."/>
            <person name="Young N.D."/>
            <person name="Hall R.S."/>
            <person name="Jex A.R."/>
            <person name="Murali S.C."/>
            <person name="Hughes D.S."/>
            <person name="Lee S.F."/>
            <person name="Perry T."/>
            <person name="Stroehlein A.J."/>
            <person name="Ansell B.R."/>
            <person name="Breugelmans B."/>
            <person name="Hofmann A."/>
            <person name="Qu J."/>
            <person name="Dugan S."/>
            <person name="Lee S.L."/>
            <person name="Chao H."/>
            <person name="Dinh H."/>
            <person name="Han Y."/>
            <person name="Doddapaneni H.V."/>
            <person name="Worley K.C."/>
            <person name="Muzny D.M."/>
            <person name="Ioannidis P."/>
            <person name="Waterhouse R.M."/>
            <person name="Zdobnov E.M."/>
            <person name="James P.J."/>
            <person name="Bagnall N.H."/>
            <person name="Kotze A.C."/>
            <person name="Gibbs R.A."/>
            <person name="Richards S."/>
            <person name="Batterham P."/>
            <person name="Gasser R.B."/>
        </authorList>
    </citation>
    <scope>NUCLEOTIDE SEQUENCE [LARGE SCALE GENOMIC DNA]</scope>
    <source>
        <strain evidence="9 10">LS</strain>
        <tissue evidence="9">Full body</tissue>
    </source>
</reference>
<accession>A0A0L0CN33</accession>
<evidence type="ECO:0000256" key="8">
    <source>
        <dbReference type="SAM" id="Phobius"/>
    </source>
</evidence>
<proteinExistence type="predicted"/>
<evidence type="ECO:0000256" key="5">
    <source>
        <dbReference type="ARBA" id="ARBA00023136"/>
    </source>
</evidence>
<sequence>MKWETLVNQQQNMFKNKIFMFSDDACFLRTNFLSFPQAENSIYREPLHNLIMLVRDHGLVERWFQNNFLDMLAAGKSTLIDFSVPKEEERPLSVNDMELVFVMYIGLLMLAILVFILERFFFRYKKIKNRLKREIN</sequence>